<feature type="transmembrane region" description="Helical" evidence="1">
    <location>
        <begin position="42"/>
        <end position="64"/>
    </location>
</feature>
<feature type="domain" description="CFTR regulator" evidence="2">
    <location>
        <begin position="1"/>
        <end position="32"/>
    </location>
</feature>
<evidence type="ECO:0000313" key="3">
    <source>
        <dbReference type="EMBL" id="CAI9568818.1"/>
    </source>
</evidence>
<dbReference type="Proteomes" id="UP001162483">
    <property type="component" value="Unassembled WGS sequence"/>
</dbReference>
<evidence type="ECO:0000256" key="1">
    <source>
        <dbReference type="SAM" id="Phobius"/>
    </source>
</evidence>
<accession>A0ABN9DBD5</accession>
<dbReference type="InterPro" id="IPR025837">
    <property type="entry name" value="CFTR_reg_dom"/>
</dbReference>
<reference evidence="3" key="1">
    <citation type="submission" date="2023-05" db="EMBL/GenBank/DDBJ databases">
        <authorList>
            <person name="Stuckert A."/>
        </authorList>
    </citation>
    <scope>NUCLEOTIDE SEQUENCE</scope>
</reference>
<keyword evidence="1" id="KW-0472">Membrane</keyword>
<protein>
    <recommendedName>
        <fullName evidence="2">CFTR regulator domain-containing protein</fullName>
    </recommendedName>
</protein>
<comment type="caution">
    <text evidence="3">The sequence shown here is derived from an EMBL/GenBank/DDBJ whole genome shotgun (WGS) entry which is preliminary data.</text>
</comment>
<proteinExistence type="predicted"/>
<dbReference type="Pfam" id="PF14396">
    <property type="entry name" value="CFTR_R"/>
    <property type="match status" value="1"/>
</dbReference>
<dbReference type="PRINTS" id="PR01851">
    <property type="entry name" value="CYSFIBREGLTR"/>
</dbReference>
<feature type="non-terminal residue" evidence="3">
    <location>
        <position position="130"/>
    </location>
</feature>
<evidence type="ECO:0000259" key="2">
    <source>
        <dbReference type="Pfam" id="PF14396"/>
    </source>
</evidence>
<dbReference type="InterPro" id="IPR009147">
    <property type="entry name" value="CFTR/ABCC7"/>
</dbReference>
<keyword evidence="1" id="KW-0812">Transmembrane</keyword>
<gene>
    <name evidence="3" type="ORF">SPARVUS_LOCUS6814179</name>
</gene>
<keyword evidence="1" id="KW-1133">Transmembrane helix</keyword>
<sequence length="130" mass="14209">MELSEEINEEDLKECFLDDTDSASPTTTWSTYFRYVTTHKSLVFVLVLVLVIFLAEVAASLVGLMLIKESNLQSNSTTSGNSSKAAVIVTSTSSYYVFYIYVGVADSLLALGIFRGLPLVHSLISVSKIL</sequence>
<evidence type="ECO:0000313" key="4">
    <source>
        <dbReference type="Proteomes" id="UP001162483"/>
    </source>
</evidence>
<dbReference type="EMBL" id="CATNWA010014193">
    <property type="protein sequence ID" value="CAI9568818.1"/>
    <property type="molecule type" value="Genomic_DNA"/>
</dbReference>
<keyword evidence="4" id="KW-1185">Reference proteome</keyword>
<organism evidence="3 4">
    <name type="scientific">Staurois parvus</name>
    <dbReference type="NCBI Taxonomy" id="386267"/>
    <lineage>
        <taxon>Eukaryota</taxon>
        <taxon>Metazoa</taxon>
        <taxon>Chordata</taxon>
        <taxon>Craniata</taxon>
        <taxon>Vertebrata</taxon>
        <taxon>Euteleostomi</taxon>
        <taxon>Amphibia</taxon>
        <taxon>Batrachia</taxon>
        <taxon>Anura</taxon>
        <taxon>Neobatrachia</taxon>
        <taxon>Ranoidea</taxon>
        <taxon>Ranidae</taxon>
        <taxon>Staurois</taxon>
    </lineage>
</organism>
<feature type="transmembrane region" description="Helical" evidence="1">
    <location>
        <begin position="108"/>
        <end position="126"/>
    </location>
</feature>
<name>A0ABN9DBD5_9NEOB</name>